<accession>A0A0A9FNG8</accession>
<evidence type="ECO:0000313" key="1">
    <source>
        <dbReference type="EMBL" id="JAE09843.1"/>
    </source>
</evidence>
<reference evidence="1" key="2">
    <citation type="journal article" date="2015" name="Data Brief">
        <title>Shoot transcriptome of the giant reed, Arundo donax.</title>
        <authorList>
            <person name="Barrero R.A."/>
            <person name="Guerrero F.D."/>
            <person name="Moolhuijzen P."/>
            <person name="Goolsby J.A."/>
            <person name="Tidwell J."/>
            <person name="Bellgard S.E."/>
            <person name="Bellgard M.I."/>
        </authorList>
    </citation>
    <scope>NUCLEOTIDE SEQUENCE</scope>
    <source>
        <tissue evidence="1">Shoot tissue taken approximately 20 cm above the soil surface</tissue>
    </source>
</reference>
<name>A0A0A9FNG8_ARUDO</name>
<sequence length="180" mass="20019">MSTPMAKPRALPLPFRVLPEPSTRLPRVPLVGHRALQLVIWIRRQASPVPACEARAVVLRPTAWGRRRRRLGVRGAQRHRAAAHAVALRLLPHELAGAGDLVPYLVELPEQLHRVLLQRAPIQRAAPVAALPVLGRLRAPSPPPVLHLLRLARHGASQGGIPPLRRIEMSLDVESSRRWR</sequence>
<reference evidence="1" key="1">
    <citation type="submission" date="2014-09" db="EMBL/GenBank/DDBJ databases">
        <authorList>
            <person name="Magalhaes I.L.F."/>
            <person name="Oliveira U."/>
            <person name="Santos F.R."/>
            <person name="Vidigal T.H.D.A."/>
            <person name="Brescovit A.D."/>
            <person name="Santos A.J."/>
        </authorList>
    </citation>
    <scope>NUCLEOTIDE SEQUENCE</scope>
    <source>
        <tissue evidence="1">Shoot tissue taken approximately 20 cm above the soil surface</tissue>
    </source>
</reference>
<dbReference type="EMBL" id="GBRH01188053">
    <property type="protein sequence ID" value="JAE09843.1"/>
    <property type="molecule type" value="Transcribed_RNA"/>
</dbReference>
<dbReference type="AlphaFoldDB" id="A0A0A9FNG8"/>
<protein>
    <submittedName>
        <fullName evidence="1">Uncharacterized protein</fullName>
    </submittedName>
</protein>
<organism evidence="1">
    <name type="scientific">Arundo donax</name>
    <name type="common">Giant reed</name>
    <name type="synonym">Donax arundinaceus</name>
    <dbReference type="NCBI Taxonomy" id="35708"/>
    <lineage>
        <taxon>Eukaryota</taxon>
        <taxon>Viridiplantae</taxon>
        <taxon>Streptophyta</taxon>
        <taxon>Embryophyta</taxon>
        <taxon>Tracheophyta</taxon>
        <taxon>Spermatophyta</taxon>
        <taxon>Magnoliopsida</taxon>
        <taxon>Liliopsida</taxon>
        <taxon>Poales</taxon>
        <taxon>Poaceae</taxon>
        <taxon>PACMAD clade</taxon>
        <taxon>Arundinoideae</taxon>
        <taxon>Arundineae</taxon>
        <taxon>Arundo</taxon>
    </lineage>
</organism>
<proteinExistence type="predicted"/>